<feature type="compositionally biased region" description="Low complexity" evidence="2">
    <location>
        <begin position="499"/>
        <end position="516"/>
    </location>
</feature>
<organism evidence="4 5">
    <name type="scientific">Hyphopichia burtonii NRRL Y-1933</name>
    <dbReference type="NCBI Taxonomy" id="984485"/>
    <lineage>
        <taxon>Eukaryota</taxon>
        <taxon>Fungi</taxon>
        <taxon>Dikarya</taxon>
        <taxon>Ascomycota</taxon>
        <taxon>Saccharomycotina</taxon>
        <taxon>Pichiomycetes</taxon>
        <taxon>Debaryomycetaceae</taxon>
        <taxon>Hyphopichia</taxon>
    </lineage>
</organism>
<dbReference type="RefSeq" id="XP_020076496.1">
    <property type="nucleotide sequence ID" value="XM_020218560.1"/>
</dbReference>
<dbReference type="GO" id="GO:0005829">
    <property type="term" value="C:cytosol"/>
    <property type="evidence" value="ECO:0007669"/>
    <property type="project" value="GOC"/>
</dbReference>
<evidence type="ECO:0000256" key="2">
    <source>
        <dbReference type="SAM" id="MobiDB-lite"/>
    </source>
</evidence>
<dbReference type="InterPro" id="IPR016024">
    <property type="entry name" value="ARM-type_fold"/>
</dbReference>
<dbReference type="Gene3D" id="1.25.10.10">
    <property type="entry name" value="Leucine-rich Repeat Variant"/>
    <property type="match status" value="1"/>
</dbReference>
<evidence type="ECO:0000313" key="4">
    <source>
        <dbReference type="EMBL" id="ODV67429.1"/>
    </source>
</evidence>
<dbReference type="InterPro" id="IPR011989">
    <property type="entry name" value="ARM-like"/>
</dbReference>
<dbReference type="GO" id="GO:0008104">
    <property type="term" value="P:intracellular protein localization"/>
    <property type="evidence" value="ECO:0007669"/>
    <property type="project" value="TreeGrafter"/>
</dbReference>
<keyword evidence="5" id="KW-1185">Reference proteome</keyword>
<dbReference type="InterPro" id="IPR057981">
    <property type="entry name" value="TPR_LAA1-like_C"/>
</dbReference>
<dbReference type="STRING" id="984485.A0A1E4RJI2"/>
<accession>A0A1E4RJI2</accession>
<dbReference type="GO" id="GO:0005794">
    <property type="term" value="C:Golgi apparatus"/>
    <property type="evidence" value="ECO:0007669"/>
    <property type="project" value="TreeGrafter"/>
</dbReference>
<dbReference type="GO" id="GO:0042147">
    <property type="term" value="P:retrograde transport, endosome to Golgi"/>
    <property type="evidence" value="ECO:0007669"/>
    <property type="project" value="TreeGrafter"/>
</dbReference>
<reference evidence="5" key="1">
    <citation type="submission" date="2016-05" db="EMBL/GenBank/DDBJ databases">
        <title>Comparative genomics of biotechnologically important yeasts.</title>
        <authorList>
            <consortium name="DOE Joint Genome Institute"/>
            <person name="Riley R."/>
            <person name="Haridas S."/>
            <person name="Wolfe K.H."/>
            <person name="Lopes M.R."/>
            <person name="Hittinger C.T."/>
            <person name="Goker M."/>
            <person name="Salamov A."/>
            <person name="Wisecaver J."/>
            <person name="Long T.M."/>
            <person name="Aerts A.L."/>
            <person name="Barry K."/>
            <person name="Choi C."/>
            <person name="Clum A."/>
            <person name="Coughlan A.Y."/>
            <person name="Deshpande S."/>
            <person name="Douglass A.P."/>
            <person name="Hanson S.J."/>
            <person name="Klenk H.-P."/>
            <person name="Labutti K."/>
            <person name="Lapidus A."/>
            <person name="Lindquist E."/>
            <person name="Lipzen A."/>
            <person name="Meier-Kolthoff J.P."/>
            <person name="Ohm R.A."/>
            <person name="Otillar R.P."/>
            <person name="Pangilinan J."/>
            <person name="Peng Y."/>
            <person name="Rokas A."/>
            <person name="Rosa C.A."/>
            <person name="Scheuner C."/>
            <person name="Sibirny A.A."/>
            <person name="Slot J.C."/>
            <person name="Stielow J.B."/>
            <person name="Sun H."/>
            <person name="Kurtzman C.P."/>
            <person name="Blackwell M."/>
            <person name="Grigoriev I.V."/>
            <person name="Jeffries T.W."/>
        </authorList>
    </citation>
    <scope>NUCLEOTIDE SEQUENCE [LARGE SCALE GENOMIC DNA]</scope>
    <source>
        <strain evidence="5">NRRL Y-1933</strain>
    </source>
</reference>
<dbReference type="GO" id="GO:0030139">
    <property type="term" value="C:endocytic vesicle"/>
    <property type="evidence" value="ECO:0007669"/>
    <property type="project" value="TreeGrafter"/>
</dbReference>
<comment type="similarity">
    <text evidence="1">Belongs to the HEATR5 family.</text>
</comment>
<dbReference type="GeneID" id="30993110"/>
<dbReference type="Proteomes" id="UP000095085">
    <property type="component" value="Unassembled WGS sequence"/>
</dbReference>
<dbReference type="PANTHER" id="PTHR21663:SF0">
    <property type="entry name" value="HEAT REPEAT-CONTAINING PROTEIN 5B"/>
    <property type="match status" value="1"/>
</dbReference>
<dbReference type="Pfam" id="PF25808">
    <property type="entry name" value="TPR_LAA1_C"/>
    <property type="match status" value="1"/>
</dbReference>
<sequence length="2164" mass="248183">MSSGFQVLLDEFDKSKIFDYLIQLNSKLQNYIKEEELNYVESLDELTKIVSKFDITIPTVKQYKLKDSNEVKNYEFYQDEISLNIFKLISKNLVLIFHELSNKIFDFTNGLLNHLNLNDLGELSPIAKGSIVILIDLFETYPNSLNSLINFSITQIYKILKKNSNINDNLIALLHSITKNAVKSDIDDKFQAKLIKLINKNIINLNISYDLSTSELNDSMSTILLKRNYILCLKNLLILSCQTNYEALLELSTSSTSAGSKLKPDTIMLQQHQFQMNLLLSNEKLIHYGLSNYSKEIRVATVELYSYLLMNFISTGKFDPIDYLINQFNFPDLNNWDQSLSATIDPETEAVNIEIKKDKNLINSHDSESIIHQNTENLLFQTSIIKTLIIYIQLQQFQYSDFLSVNLINILDLILFKFSELNNLPNHFQNQYWNKVLRQWVLLVDYLIKECGSSCHETLSEYIYLKFSKNSSSLVQNDNEPSGKVTKDRKRDSSVFGLKTNKSSSKSSRNKNNNKSISPLFNPYQAALMLHIIELLLPFGTSFNHTSKNDDDELAIDEAESTMVDEEENQRREEKPFLSDLLLKLIINRSDYIRGYALNTLLKYALNNEVEINQIILKVYNIVNHEFASLGSDEVNSDDSTSSFASVKIMNNSLALSCLIKQTDSKLLQNSTIMKILSFCTQNLKHNNTNNQSNYLKNSACWIVLSSLVTFYNESEYIRLNSSQFLVFWKNLLTSQFISSSVESTTQEGQRKSIFENLKLRNSSLVCLFNYLNSIELSPESLKQVQFLLTKAYNYLTYLENNIEGVGSLTSFNDENFNKNDFNPNMTNNLIYTNYTGNKKLSFDRMITSLILYGKKIILQSFTKLSTLLKLDANSHMVIFLLKVFSESKIFSRIGDKPKDQSKNKALTTRVSDFDSTVPLLGEEYNYSFGVTSKFHVSTANIDELLIKLDIDSRIELGLYYKDSFTTDRINYPKSSIEKESEVNYNCWFDILESIVFESVDHNINYDLNVFLIKPYSLFYRESTNLLTSLVDLSIELFQLVFPQLSLKIQSSLLEQMRNSLTSKTIDPLRYKAISINISVALHGLLNNATRKRIQLDKDLVSTVLDIIDKIHGNHKQLVLINSDTIGMALSMISKASISDHISKHIKEIVNDIDPYKRGKSILILSKIYEHAHVGFNDIYNVISQLLNDPNPIVYHYSLNAASVLLENNLTNHQFIGDLIDTLHSNFLNDHFSYSIKNRILVNLNVKFGTIGLTTKLLKLSITALGPNLRDRSTSSRSKIKNLIIALSSGIGCLTVDDYLETFGQLLGLLQELVIFDPTLIEGEVEFFTDLLNLIITKNIKIGLVVTSPTSINKDAIFSFNSSFELYRSAYDCYTELIKVFGVQVLNKDTVRLLWISMNLRPCDSLKKLIKLWLESSLDMNWFVQLNNLYKVSSKKLIGPFIENNYQQKLLPLQQRQKKKSRNQIDFKDEEVESIVAEDEDLSDKNEPITWEFKLFIYDLLNILLNAAHRNPKLLDQLKPKIQEIVKISFLGSTSSIPIIKLRGANLLDTALGLFGQLADPLYPGVSILEQQQAQIISALIPCFSPDSDAKVIVNAINVGSKFINLPRIKFYSKQRILKTLIYLLEEISSNKFLKFGFLEHMSEFSKKSIQLSILNCWALLKIDSEEDESTEPELKETLEKYSTLLTSLWILVLRELSSLKYNENSTRELELYDDYWINFVSVLSLQLEKDDEFIKTYLAEDESNFFFILFSQCVESLIKNKNVEEILISLNRLVQNSELVEILFHDEIFGEIIDLFDRLILIDENTEVKCNVLEIISTIFHTFLNNQNGEDLTKSFDKLFELIRVTMSPLFSILPFLRTDFDPTSETQQFSLKYCDSGPNLLILKKVFSKLVDMINKFPNVVKVDLYSCVLFIFAKFYEYNNELLNSILLPHLKQIILESKKFNLGLVDKFYNIIQKYYKISPANNFSVLTSLILITSGDIRLNEEDSEQLSCSLIEMLESPELAPRGIQCIKSLIQYSSLQSDDILVVKKLIKEIIKSLVANKNEHKIDIKVSFEILFMFSKLENHDESKSTLLFSILIPLLLSYNKAENGNDPALDKAYLNEKLLNLINQNPAAFKTVLNSALSDEQKQLTEQLVKFNPNTVETPDVVEGQSEIQLKTFGV</sequence>
<name>A0A1E4RJI2_9ASCO</name>
<dbReference type="GO" id="GO:0016020">
    <property type="term" value="C:membrane"/>
    <property type="evidence" value="ECO:0007669"/>
    <property type="project" value="TreeGrafter"/>
</dbReference>
<evidence type="ECO:0000256" key="1">
    <source>
        <dbReference type="ARBA" id="ARBA00008304"/>
    </source>
</evidence>
<dbReference type="OrthoDB" id="192608at2759"/>
<feature type="domain" description="LAA1-like C-terminal TPR repeats" evidence="3">
    <location>
        <begin position="1985"/>
        <end position="2143"/>
    </location>
</feature>
<dbReference type="InterPro" id="IPR040108">
    <property type="entry name" value="Laa1/Sip1/HEATR5"/>
</dbReference>
<dbReference type="InterPro" id="IPR046837">
    <property type="entry name" value="Laa1/Sip1/HEATR5-like_HEAT"/>
</dbReference>
<dbReference type="SUPFAM" id="SSF48371">
    <property type="entry name" value="ARM repeat"/>
    <property type="match status" value="1"/>
</dbReference>
<evidence type="ECO:0000259" key="3">
    <source>
        <dbReference type="Pfam" id="PF25808"/>
    </source>
</evidence>
<dbReference type="Pfam" id="PF20210">
    <property type="entry name" value="Laa1_Sip1_HTR5"/>
    <property type="match status" value="1"/>
</dbReference>
<protein>
    <recommendedName>
        <fullName evidence="3">LAA1-like C-terminal TPR repeats domain-containing protein</fullName>
    </recommendedName>
</protein>
<dbReference type="EMBL" id="KV454540">
    <property type="protein sequence ID" value="ODV67429.1"/>
    <property type="molecule type" value="Genomic_DNA"/>
</dbReference>
<proteinExistence type="inferred from homology"/>
<gene>
    <name evidence="4" type="ORF">HYPBUDRAFT_107538</name>
</gene>
<feature type="region of interest" description="Disordered" evidence="2">
    <location>
        <begin position="473"/>
        <end position="516"/>
    </location>
</feature>
<dbReference type="GO" id="GO:0006897">
    <property type="term" value="P:endocytosis"/>
    <property type="evidence" value="ECO:0007669"/>
    <property type="project" value="TreeGrafter"/>
</dbReference>
<dbReference type="PANTHER" id="PTHR21663">
    <property type="entry name" value="HYPOTHETICAL HEAT DOMAIN-CONTAINING"/>
    <property type="match status" value="1"/>
</dbReference>
<evidence type="ECO:0000313" key="5">
    <source>
        <dbReference type="Proteomes" id="UP000095085"/>
    </source>
</evidence>